<dbReference type="EMBL" id="KZ821615">
    <property type="protein sequence ID" value="PYH73928.1"/>
    <property type="molecule type" value="Genomic_DNA"/>
</dbReference>
<proteinExistence type="predicted"/>
<organism evidence="1 2">
    <name type="scientific">Aspergillus vadensis (strain CBS 113365 / IMI 142717 / IBT 24658)</name>
    <dbReference type="NCBI Taxonomy" id="1448311"/>
    <lineage>
        <taxon>Eukaryota</taxon>
        <taxon>Fungi</taxon>
        <taxon>Dikarya</taxon>
        <taxon>Ascomycota</taxon>
        <taxon>Pezizomycotina</taxon>
        <taxon>Eurotiomycetes</taxon>
        <taxon>Eurotiomycetidae</taxon>
        <taxon>Eurotiales</taxon>
        <taxon>Aspergillaceae</taxon>
        <taxon>Aspergillus</taxon>
        <taxon>Aspergillus subgen. Circumdati</taxon>
    </lineage>
</organism>
<sequence length="78" mass="8814">MILSPVTKRNNGMIDYLLPCEENPARIIKTWQRAIAVVAATIACSFSIRLEFFSYQTHPYSTTIRRNNKTALGDNLAP</sequence>
<dbReference type="Proteomes" id="UP000248405">
    <property type="component" value="Unassembled WGS sequence"/>
</dbReference>
<name>A0A319CF42_ASPVC</name>
<dbReference type="AlphaFoldDB" id="A0A319CF42"/>
<evidence type="ECO:0000313" key="1">
    <source>
        <dbReference type="EMBL" id="PYH73928.1"/>
    </source>
</evidence>
<accession>A0A319CF42</accession>
<dbReference type="RefSeq" id="XP_025567722.1">
    <property type="nucleotide sequence ID" value="XM_025705860.1"/>
</dbReference>
<gene>
    <name evidence="1" type="ORF">BO88DRAFT_401511</name>
</gene>
<keyword evidence="2" id="KW-1185">Reference proteome</keyword>
<evidence type="ECO:0000313" key="2">
    <source>
        <dbReference type="Proteomes" id="UP000248405"/>
    </source>
</evidence>
<dbReference type="GeneID" id="37210452"/>
<reference evidence="1" key="1">
    <citation type="submission" date="2016-12" db="EMBL/GenBank/DDBJ databases">
        <title>The genomes of Aspergillus section Nigri reveals drivers in fungal speciation.</title>
        <authorList>
            <consortium name="DOE Joint Genome Institute"/>
            <person name="Vesth T.C."/>
            <person name="Nybo J."/>
            <person name="Theobald S."/>
            <person name="Brandl J."/>
            <person name="Frisvad J.C."/>
            <person name="Nielsen K.F."/>
            <person name="Lyhne E.K."/>
            <person name="Kogle M.E."/>
            <person name="Kuo A."/>
            <person name="Riley R."/>
            <person name="Clum A."/>
            <person name="Nolan M."/>
            <person name="Lipzen A."/>
            <person name="Salamov A."/>
            <person name="Henrissat B."/>
            <person name="Wiebenga A."/>
            <person name="De Vries R.P."/>
            <person name="Grigoriev I.V."/>
            <person name="Mortensen U.H."/>
            <person name="Andersen M.R."/>
            <person name="Baker S.E."/>
        </authorList>
    </citation>
    <scope>NUCLEOTIDE SEQUENCE [LARGE SCALE GENOMIC DNA]</scope>
    <source>
        <strain evidence="1">CBS 113365</strain>
    </source>
</reference>
<protein>
    <submittedName>
        <fullName evidence="1">Uncharacterized protein</fullName>
    </submittedName>
</protein>